<sequence length="104" mass="11334">MLSSTEAEKKENLTQPLCLPFQQVTSSTTTTQPTLKTTFTRSVEQPEPAPWVLPLPSSPLATQARPVSSSPSSARPTSPFLPSSRRWLLTAAVVVVGKRFLAQR</sequence>
<dbReference type="RefSeq" id="XP_025347182.1">
    <property type="nucleotide sequence ID" value="XM_025489786.1"/>
</dbReference>
<keyword evidence="3" id="KW-1185">Reference proteome</keyword>
<evidence type="ECO:0000313" key="2">
    <source>
        <dbReference type="EMBL" id="PWN20022.1"/>
    </source>
</evidence>
<feature type="region of interest" description="Disordered" evidence="1">
    <location>
        <begin position="24"/>
        <end position="81"/>
    </location>
</feature>
<evidence type="ECO:0000313" key="3">
    <source>
        <dbReference type="Proteomes" id="UP000245942"/>
    </source>
</evidence>
<reference evidence="2 3" key="1">
    <citation type="journal article" date="2018" name="Mol. Biol. Evol.">
        <title>Broad Genomic Sampling Reveals a Smut Pathogenic Ancestry of the Fungal Clade Ustilaginomycotina.</title>
        <authorList>
            <person name="Kijpornyongpan T."/>
            <person name="Mondo S.J."/>
            <person name="Barry K."/>
            <person name="Sandor L."/>
            <person name="Lee J."/>
            <person name="Lipzen A."/>
            <person name="Pangilinan J."/>
            <person name="LaButti K."/>
            <person name="Hainaut M."/>
            <person name="Henrissat B."/>
            <person name="Grigoriev I.V."/>
            <person name="Spatafora J.W."/>
            <person name="Aime M.C."/>
        </authorList>
    </citation>
    <scope>NUCLEOTIDE SEQUENCE [LARGE SCALE GENOMIC DNA]</scope>
    <source>
        <strain evidence="2 3">MCA 4718</strain>
    </source>
</reference>
<proteinExistence type="predicted"/>
<organism evidence="2 3">
    <name type="scientific">Pseudomicrostroma glucosiphilum</name>
    <dbReference type="NCBI Taxonomy" id="1684307"/>
    <lineage>
        <taxon>Eukaryota</taxon>
        <taxon>Fungi</taxon>
        <taxon>Dikarya</taxon>
        <taxon>Basidiomycota</taxon>
        <taxon>Ustilaginomycotina</taxon>
        <taxon>Exobasidiomycetes</taxon>
        <taxon>Microstromatales</taxon>
        <taxon>Microstromatales incertae sedis</taxon>
        <taxon>Pseudomicrostroma</taxon>
    </lineage>
</organism>
<dbReference type="Proteomes" id="UP000245942">
    <property type="component" value="Unassembled WGS sequence"/>
</dbReference>
<evidence type="ECO:0000256" key="1">
    <source>
        <dbReference type="SAM" id="MobiDB-lite"/>
    </source>
</evidence>
<name>A0A316U400_9BASI</name>
<feature type="compositionally biased region" description="Pro residues" evidence="1">
    <location>
        <begin position="47"/>
        <end position="57"/>
    </location>
</feature>
<dbReference type="GeneID" id="37011520"/>
<feature type="compositionally biased region" description="Low complexity" evidence="1">
    <location>
        <begin position="25"/>
        <end position="40"/>
    </location>
</feature>
<accession>A0A316U400</accession>
<gene>
    <name evidence="2" type="ORF">BCV69DRAFT_216489</name>
</gene>
<dbReference type="EMBL" id="KZ819329">
    <property type="protein sequence ID" value="PWN20022.1"/>
    <property type="molecule type" value="Genomic_DNA"/>
</dbReference>
<feature type="compositionally biased region" description="Low complexity" evidence="1">
    <location>
        <begin position="64"/>
        <end position="78"/>
    </location>
</feature>
<protein>
    <submittedName>
        <fullName evidence="2">Uncharacterized protein</fullName>
    </submittedName>
</protein>
<dbReference type="AlphaFoldDB" id="A0A316U400"/>